<organism evidence="1">
    <name type="scientific">uncultured Microcoleus sp</name>
    <dbReference type="NCBI Taxonomy" id="259945"/>
    <lineage>
        <taxon>Bacteria</taxon>
        <taxon>Bacillati</taxon>
        <taxon>Cyanobacteriota</taxon>
        <taxon>Cyanophyceae</taxon>
        <taxon>Oscillatoriophycideae</taxon>
        <taxon>Oscillatoriales</taxon>
        <taxon>Microcoleaceae</taxon>
        <taxon>Microcoleus</taxon>
        <taxon>environmental samples</taxon>
    </lineage>
</organism>
<proteinExistence type="predicted"/>
<dbReference type="AlphaFoldDB" id="A0A6J4PWM6"/>
<name>A0A6J4PWM6_9CYAN</name>
<dbReference type="EMBL" id="CADCTZ010001838">
    <property type="protein sequence ID" value="CAA9423918.1"/>
    <property type="molecule type" value="Genomic_DNA"/>
</dbReference>
<gene>
    <name evidence="1" type="ORF">AVDCRST_MAG84-7354</name>
</gene>
<accession>A0A6J4PWM6</accession>
<evidence type="ECO:0000313" key="1">
    <source>
        <dbReference type="EMBL" id="CAA9423918.1"/>
    </source>
</evidence>
<sequence>MAYSYTLCYRIQCRLLTNSTSCYALTRRLRQGILVEIAAAKGKQEENGNFKRVRSTAAILSALACIRYIKKLNKLAASCELIAR</sequence>
<protein>
    <submittedName>
        <fullName evidence="1">Uncharacterized protein</fullName>
    </submittedName>
</protein>
<reference evidence="1" key="1">
    <citation type="submission" date="2020-02" db="EMBL/GenBank/DDBJ databases">
        <authorList>
            <person name="Meier V. D."/>
        </authorList>
    </citation>
    <scope>NUCLEOTIDE SEQUENCE</scope>
    <source>
        <strain evidence="1">AVDCRST_MAG84</strain>
    </source>
</reference>